<dbReference type="GO" id="GO:0003676">
    <property type="term" value="F:nucleic acid binding"/>
    <property type="evidence" value="ECO:0007669"/>
    <property type="project" value="InterPro"/>
</dbReference>
<sequence length="1729" mass="195233">MSRRLSYSEKGKGPSEPPRTARVKVPPFDNSKLLKQHSLTLMGRLTNPKIQRMWNLIPFFTEHWKGSANPIGADLGRDLFQFQFSTEKDLQNVLDNRPYHFAYWMIIVERWEPTTLSSFPLQIPFWIRVQGIPLHMCSEETMLSIANDIGHYEGSVITATSAKMKVQVDGLKPLIMSSMVEFENGDEVEATLVYEKLEKHCTSCYRLDHDAKDCSLTEPLAPEEVPIRAQKHTTQRDEPYQRYYEGKGKGKVRERGRYDRQDSDRRYLTTGSLPGTEGTLATNLTKIRGPEQTYPRWIEKGRPALHDRTSESHDPTIREIARQRRPPLDKERTPERSPERLPRDALNSALGEIREVMVQYSSCADPSESAAHKERLRQAEETGQLEESAAQMVRASLASQAAATVLSRALASPEALSHDRIPASQRLGPTFLTTGDIIEIENANQDSNLGKRKRGRPVGRKTAIKTNTLLQGTSSRKRKVYAAGSPRKRGSSASPKALRSISYPPPSKSTGGRQRVGNPWTEHRLKELKKRLDPDVIFLSETKNPDVVVLSKVESLGYHSHAFVSPHGIAGGGLALIWKPNIQLDVIFSCINYFDTRISFEGKNFYATFVYGDPDRATRKRMWKHLNTLNQIREAPWFLTGDFNDIIDNSEKEGGVIRAEGTFGDFRTFLSEGDLFDLRHSGNFLSWRGKRNDHLVHCRLDKSLSNSEWAEMFPSGRCEYLRFEGSDHRPVVSYFDPNRLKQKGMFRYDRRLKDNEEVTSLIAKVWEESSGANLNQKIIQCRKAIVIWSKNQQLNSQKCIEKLKAGIEVEMSSSSPNEVLLTQLNEELRKAYAAEEAFWKQRSRQQWLQLGDHNTSYFHAATRARFAVNKFSVVEDETGITVYEEDQMIQVISDYFQHLFTAQPVMEDQRRSVIDLALNPLVSDADNRELIKDPSPDEIKEALFAIHPDKAPGPDGFSSSFFQTNWSTVGKDIVAEVQAFFISGIMPRSSNSTHIRLIPKILGPKRVADYRPIALFSYSILFNGAPRGNILPTRGIRQGDPLSPYIFILCSEVLSGLCRRAQITGKLQGVRVARGSPRINHLLFADDTMFFCKANKKCCQELKKIMDKYAAVSGQVINLQKSAITFSTKTPQETRNLVKSLTLIDKEGGSGKYLGLPEHFGRRKKDLFTAIVDRIKQKASSWTSNRLSGGGKLTILKSVLSAMPSYAMSCFQLPQSLCKRIQSAFTRFWWDSSPDKRKMSWIAWKTMAKPKHLGGLGFRDINNFNEALLTKLGWRILNNPNCLLAKTLAGKYFHSTSFLESRVPGVASHGWRSLCVGRDLLIQQLGWVVGNGHSIKVWEEPWISLTHHCQPMGPPTREAQHLKVSDLFLPNSSDWDTEKLNLYLPEYKDQILTLKPSKLGANDERRWLKNPTGEYSTRSGYLVASELAEDIRALELNTTINWNNQGALPVGTQLEARCIPVNPVCCRCEEPESILHLFFQCRFARDVWASAPFSTTINLSTVGTFREGLAMAQKLFTLPPTGLDKGCLYSWICWNLWTARNQKIFENKIFTVEETVLKAIRDAREWMGAQTSGICRNISRGCPSSSNQIRGSITCCTDAAWLTEQGSVGSAGLGWIYSSGKELVSSHSAALSSVPSALQIAEALAIREALFMAVEKNIRSLTLQSDSIILIKAINSKAQILEVHEILEDIRIIENAFSFLKFKFIPRLSNVKADLVAKHALRTFRSSIS</sequence>
<dbReference type="Proteomes" id="UP000467841">
    <property type="component" value="Unassembled WGS sequence"/>
</dbReference>
<feature type="compositionally biased region" description="Basic and acidic residues" evidence="1">
    <location>
        <begin position="234"/>
        <end position="267"/>
    </location>
</feature>
<evidence type="ECO:0000259" key="5">
    <source>
        <dbReference type="Pfam" id="PF13966"/>
    </source>
</evidence>
<feature type="compositionally biased region" description="Basic and acidic residues" evidence="1">
    <location>
        <begin position="301"/>
        <end position="343"/>
    </location>
</feature>
<feature type="region of interest" description="Disordered" evidence="1">
    <location>
        <begin position="364"/>
        <end position="385"/>
    </location>
</feature>
<dbReference type="EMBL" id="CACVBM020001544">
    <property type="protein sequence ID" value="CAA7053699.1"/>
    <property type="molecule type" value="Genomic_DNA"/>
</dbReference>
<feature type="domain" description="Reverse transcriptase" evidence="2">
    <location>
        <begin position="1021"/>
        <end position="1147"/>
    </location>
</feature>
<dbReference type="Pfam" id="PF14111">
    <property type="entry name" value="DUF4283"/>
    <property type="match status" value="1"/>
</dbReference>
<dbReference type="Pfam" id="PF13966">
    <property type="entry name" value="zf-RVT"/>
    <property type="match status" value="1"/>
</dbReference>
<keyword evidence="9" id="KW-1185">Reference proteome</keyword>
<dbReference type="Pfam" id="PF00078">
    <property type="entry name" value="RVT_1"/>
    <property type="match status" value="1"/>
</dbReference>
<feature type="domain" description="DUF4283" evidence="6">
    <location>
        <begin position="36"/>
        <end position="114"/>
    </location>
</feature>
<gene>
    <name evidence="8" type="ORF">MERR_LOCUS40935</name>
</gene>
<dbReference type="InterPro" id="IPR026960">
    <property type="entry name" value="RVT-Znf"/>
</dbReference>
<feature type="compositionally biased region" description="Basic and acidic residues" evidence="1">
    <location>
        <begin position="370"/>
        <end position="380"/>
    </location>
</feature>
<evidence type="ECO:0000259" key="6">
    <source>
        <dbReference type="Pfam" id="PF14111"/>
    </source>
</evidence>
<dbReference type="SUPFAM" id="SSF53098">
    <property type="entry name" value="Ribonuclease H-like"/>
    <property type="match status" value="1"/>
</dbReference>
<dbReference type="CDD" id="cd06222">
    <property type="entry name" value="RNase_H_like"/>
    <property type="match status" value="1"/>
</dbReference>
<feature type="domain" description="RNase H type-1" evidence="4">
    <location>
        <begin position="1609"/>
        <end position="1720"/>
    </location>
</feature>
<feature type="domain" description="Reverse transcriptase zinc-binding" evidence="5">
    <location>
        <begin position="1445"/>
        <end position="1488"/>
    </location>
</feature>
<feature type="compositionally biased region" description="Basic and acidic residues" evidence="1">
    <location>
        <begin position="1"/>
        <end position="13"/>
    </location>
</feature>
<dbReference type="InterPro" id="IPR012337">
    <property type="entry name" value="RNaseH-like_sf"/>
</dbReference>
<organism evidence="8 9">
    <name type="scientific">Microthlaspi erraticum</name>
    <dbReference type="NCBI Taxonomy" id="1685480"/>
    <lineage>
        <taxon>Eukaryota</taxon>
        <taxon>Viridiplantae</taxon>
        <taxon>Streptophyta</taxon>
        <taxon>Embryophyta</taxon>
        <taxon>Tracheophyta</taxon>
        <taxon>Spermatophyta</taxon>
        <taxon>Magnoliopsida</taxon>
        <taxon>eudicotyledons</taxon>
        <taxon>Gunneridae</taxon>
        <taxon>Pentapetalae</taxon>
        <taxon>rosids</taxon>
        <taxon>malvids</taxon>
        <taxon>Brassicales</taxon>
        <taxon>Brassicaceae</taxon>
        <taxon>Coluteocarpeae</taxon>
        <taxon>Microthlaspi</taxon>
    </lineage>
</organism>
<dbReference type="Gene3D" id="3.60.10.10">
    <property type="entry name" value="Endonuclease/exonuclease/phosphatase"/>
    <property type="match status" value="1"/>
</dbReference>
<name>A0A6D2L2E6_9BRAS</name>
<evidence type="ECO:0000313" key="9">
    <source>
        <dbReference type="Proteomes" id="UP000467841"/>
    </source>
</evidence>
<dbReference type="InterPro" id="IPR005135">
    <property type="entry name" value="Endo/exonuclease/phosphatase"/>
</dbReference>
<evidence type="ECO:0000259" key="3">
    <source>
        <dbReference type="Pfam" id="PF03372"/>
    </source>
</evidence>
<dbReference type="PANTHER" id="PTHR33116">
    <property type="entry name" value="REVERSE TRANSCRIPTASE ZINC-BINDING DOMAIN-CONTAINING PROTEIN-RELATED-RELATED"/>
    <property type="match status" value="1"/>
</dbReference>
<evidence type="ECO:0000259" key="4">
    <source>
        <dbReference type="Pfam" id="PF13456"/>
    </source>
</evidence>
<dbReference type="InterPro" id="IPR036397">
    <property type="entry name" value="RNaseH_sf"/>
</dbReference>
<dbReference type="InterPro" id="IPR025836">
    <property type="entry name" value="Zn_knuckle_CX2CX4HX4C"/>
</dbReference>
<dbReference type="Pfam" id="PF03372">
    <property type="entry name" value="Exo_endo_phos"/>
    <property type="match status" value="1"/>
</dbReference>
<proteinExistence type="predicted"/>
<dbReference type="PANTHER" id="PTHR33116:SF86">
    <property type="entry name" value="REVERSE TRANSCRIPTASE DOMAIN-CONTAINING PROTEIN"/>
    <property type="match status" value="1"/>
</dbReference>
<evidence type="ECO:0000259" key="7">
    <source>
        <dbReference type="Pfam" id="PF14392"/>
    </source>
</evidence>
<dbReference type="InterPro" id="IPR002156">
    <property type="entry name" value="RNaseH_domain"/>
</dbReference>
<evidence type="ECO:0000313" key="8">
    <source>
        <dbReference type="EMBL" id="CAA7053699.1"/>
    </source>
</evidence>
<feature type="domain" description="Endonuclease/exonuclease/phosphatase" evidence="3">
    <location>
        <begin position="530"/>
        <end position="728"/>
    </location>
</feature>
<dbReference type="InterPro" id="IPR044730">
    <property type="entry name" value="RNase_H-like_dom_plant"/>
</dbReference>
<feature type="region of interest" description="Disordered" evidence="1">
    <location>
        <begin position="226"/>
        <end position="280"/>
    </location>
</feature>
<feature type="compositionally biased region" description="Basic residues" evidence="1">
    <location>
        <begin position="475"/>
        <end position="490"/>
    </location>
</feature>
<dbReference type="InterPro" id="IPR025558">
    <property type="entry name" value="DUF4283"/>
</dbReference>
<feature type="region of interest" description="Disordered" evidence="1">
    <location>
        <begin position="470"/>
        <end position="520"/>
    </location>
</feature>
<protein>
    <submittedName>
        <fullName evidence="8">Uncharacterized protein</fullName>
    </submittedName>
</protein>
<dbReference type="Pfam" id="PF14392">
    <property type="entry name" value="zf-CCHC_4"/>
    <property type="match status" value="1"/>
</dbReference>
<dbReference type="GO" id="GO:0004523">
    <property type="term" value="F:RNA-DNA hybrid ribonuclease activity"/>
    <property type="evidence" value="ECO:0007669"/>
    <property type="project" value="InterPro"/>
</dbReference>
<evidence type="ECO:0000259" key="2">
    <source>
        <dbReference type="Pfam" id="PF00078"/>
    </source>
</evidence>
<dbReference type="Gene3D" id="3.30.420.10">
    <property type="entry name" value="Ribonuclease H-like superfamily/Ribonuclease H"/>
    <property type="match status" value="1"/>
</dbReference>
<dbReference type="InterPro" id="IPR036691">
    <property type="entry name" value="Endo/exonu/phosph_ase_sf"/>
</dbReference>
<accession>A0A6D2L2E6</accession>
<feature type="compositionally biased region" description="Polar residues" evidence="1">
    <location>
        <begin position="269"/>
        <end position="280"/>
    </location>
</feature>
<evidence type="ECO:0000256" key="1">
    <source>
        <dbReference type="SAM" id="MobiDB-lite"/>
    </source>
</evidence>
<comment type="caution">
    <text evidence="8">The sequence shown here is derived from an EMBL/GenBank/DDBJ whole genome shotgun (WGS) entry which is preliminary data.</text>
</comment>
<feature type="domain" description="Zinc knuckle CX2CX4HX4C" evidence="7">
    <location>
        <begin position="169"/>
        <end position="215"/>
    </location>
</feature>
<dbReference type="InterPro" id="IPR000477">
    <property type="entry name" value="RT_dom"/>
</dbReference>
<feature type="region of interest" description="Disordered" evidence="1">
    <location>
        <begin position="1"/>
        <end position="23"/>
    </location>
</feature>
<dbReference type="OrthoDB" id="1932527at2759"/>
<reference evidence="8" key="1">
    <citation type="submission" date="2020-01" db="EMBL/GenBank/DDBJ databases">
        <authorList>
            <person name="Mishra B."/>
        </authorList>
    </citation>
    <scope>NUCLEOTIDE SEQUENCE [LARGE SCALE GENOMIC DNA]</scope>
</reference>
<dbReference type="SUPFAM" id="SSF56219">
    <property type="entry name" value="DNase I-like"/>
    <property type="match status" value="1"/>
</dbReference>
<feature type="region of interest" description="Disordered" evidence="1">
    <location>
        <begin position="301"/>
        <end position="345"/>
    </location>
</feature>
<dbReference type="Pfam" id="PF13456">
    <property type="entry name" value="RVT_3"/>
    <property type="match status" value="1"/>
</dbReference>